<keyword evidence="2" id="KW-0663">Pyridoxal phosphate</keyword>
<dbReference type="GO" id="GO:0003700">
    <property type="term" value="F:DNA-binding transcription factor activity"/>
    <property type="evidence" value="ECO:0007669"/>
    <property type="project" value="InterPro"/>
</dbReference>
<comment type="caution">
    <text evidence="8">The sequence shown here is derived from an EMBL/GenBank/DDBJ whole genome shotgun (WGS) entry which is preliminary data.</text>
</comment>
<dbReference type="PANTHER" id="PTHR46577">
    <property type="entry name" value="HTH-TYPE TRANSCRIPTIONAL REGULATORY PROTEIN GABR"/>
    <property type="match status" value="1"/>
</dbReference>
<dbReference type="Gene3D" id="3.90.1150.10">
    <property type="entry name" value="Aspartate Aminotransferase, domain 1"/>
    <property type="match status" value="1"/>
</dbReference>
<accession>A0A561WLX1</accession>
<evidence type="ECO:0000256" key="5">
    <source>
        <dbReference type="ARBA" id="ARBA00023163"/>
    </source>
</evidence>
<keyword evidence="5" id="KW-0804">Transcription</keyword>
<dbReference type="InterPro" id="IPR015422">
    <property type="entry name" value="PyrdxlP-dep_Trfase_small"/>
</dbReference>
<dbReference type="EMBL" id="VIWY01000002">
    <property type="protein sequence ID" value="TWG24861.1"/>
    <property type="molecule type" value="Genomic_DNA"/>
</dbReference>
<dbReference type="InterPro" id="IPR004839">
    <property type="entry name" value="Aminotransferase_I/II_large"/>
</dbReference>
<dbReference type="GO" id="GO:0030170">
    <property type="term" value="F:pyridoxal phosphate binding"/>
    <property type="evidence" value="ECO:0007669"/>
    <property type="project" value="InterPro"/>
</dbReference>
<dbReference type="Gene3D" id="1.10.10.10">
    <property type="entry name" value="Winged helix-like DNA-binding domain superfamily/Winged helix DNA-binding domain"/>
    <property type="match status" value="1"/>
</dbReference>
<evidence type="ECO:0000256" key="6">
    <source>
        <dbReference type="SAM" id="MobiDB-lite"/>
    </source>
</evidence>
<dbReference type="SMART" id="SM00345">
    <property type="entry name" value="HTH_GNTR"/>
    <property type="match status" value="1"/>
</dbReference>
<feature type="domain" description="HTH gntR-type" evidence="7">
    <location>
        <begin position="17"/>
        <end position="85"/>
    </location>
</feature>
<dbReference type="InterPro" id="IPR036390">
    <property type="entry name" value="WH_DNA-bd_sf"/>
</dbReference>
<sequence>MIAAMTSWRPTLADHPGSRARAIADAIGADIVAGRLRAGDRLPPQRELAEVLGLSPNTVMRAYTEATRRGHVTGEVGRGTYVRPADPPRARPATLARPVDGPIDLSVGLPFPGDAGRALATTLAAISRTDDPAALLDNASAPDPAGQGIRRGPATAAAAWLGRLGLPAEPQRVVLTNGAQHGLFAALLTLLRPGDTLLCENLTYAPLKAIARHLGVRLEGLAMDGEGLDPDALRAACSAGRSDRPGTGRAPTVLYCTPTLQTPTTATMSEQRRSRIARIAADHDLTIVEDDVFGFLPPDRPRPLAAFAPERTVFVTSVSKSMGPGLRVGFLLAPERLTPALASAVTVSCWMPPPLMAEIVRRWIEDGTAGRLNDDQRAHAARRQGMARELLGGQTFRADPYGPHLWLSLPGHWSARSFTAAAERAGVLVNPAETFATGPAAAPAVRVCLSHEVSDERVARGLAALATLLDAPAGTGPLVV</sequence>
<name>A0A561WLX1_ACTTI</name>
<dbReference type="CDD" id="cd07377">
    <property type="entry name" value="WHTH_GntR"/>
    <property type="match status" value="1"/>
</dbReference>
<dbReference type="GO" id="GO:0003677">
    <property type="term" value="F:DNA binding"/>
    <property type="evidence" value="ECO:0007669"/>
    <property type="project" value="UniProtKB-KW"/>
</dbReference>
<dbReference type="InterPro" id="IPR000524">
    <property type="entry name" value="Tscrpt_reg_HTH_GntR"/>
</dbReference>
<evidence type="ECO:0000256" key="4">
    <source>
        <dbReference type="ARBA" id="ARBA00023125"/>
    </source>
</evidence>
<dbReference type="InterPro" id="IPR051446">
    <property type="entry name" value="HTH_trans_reg/aminotransferase"/>
</dbReference>
<dbReference type="OrthoDB" id="3564840at2"/>
<dbReference type="InterPro" id="IPR015424">
    <property type="entry name" value="PyrdxlP-dep_Trfase"/>
</dbReference>
<evidence type="ECO:0000259" key="7">
    <source>
        <dbReference type="PROSITE" id="PS50949"/>
    </source>
</evidence>
<evidence type="ECO:0000256" key="1">
    <source>
        <dbReference type="ARBA" id="ARBA00005384"/>
    </source>
</evidence>
<keyword evidence="9" id="KW-1185">Reference proteome</keyword>
<dbReference type="CDD" id="cd00609">
    <property type="entry name" value="AAT_like"/>
    <property type="match status" value="1"/>
</dbReference>
<organism evidence="8 9">
    <name type="scientific">Actinoplanes teichomyceticus</name>
    <dbReference type="NCBI Taxonomy" id="1867"/>
    <lineage>
        <taxon>Bacteria</taxon>
        <taxon>Bacillati</taxon>
        <taxon>Actinomycetota</taxon>
        <taxon>Actinomycetes</taxon>
        <taxon>Micromonosporales</taxon>
        <taxon>Micromonosporaceae</taxon>
        <taxon>Actinoplanes</taxon>
    </lineage>
</organism>
<comment type="similarity">
    <text evidence="1">In the C-terminal section; belongs to the class-I pyridoxal-phosphate-dependent aminotransferase family.</text>
</comment>
<proteinExistence type="inferred from homology"/>
<evidence type="ECO:0000256" key="3">
    <source>
        <dbReference type="ARBA" id="ARBA00023015"/>
    </source>
</evidence>
<evidence type="ECO:0000313" key="8">
    <source>
        <dbReference type="EMBL" id="TWG24861.1"/>
    </source>
</evidence>
<evidence type="ECO:0000256" key="2">
    <source>
        <dbReference type="ARBA" id="ARBA00022898"/>
    </source>
</evidence>
<dbReference type="AlphaFoldDB" id="A0A561WLX1"/>
<dbReference type="SUPFAM" id="SSF46785">
    <property type="entry name" value="Winged helix' DNA-binding domain"/>
    <property type="match status" value="1"/>
</dbReference>
<feature type="region of interest" description="Disordered" evidence="6">
    <location>
        <begin position="77"/>
        <end position="97"/>
    </location>
</feature>
<reference evidence="8 9" key="1">
    <citation type="submission" date="2019-06" db="EMBL/GenBank/DDBJ databases">
        <title>Sequencing the genomes of 1000 actinobacteria strains.</title>
        <authorList>
            <person name="Klenk H.-P."/>
        </authorList>
    </citation>
    <scope>NUCLEOTIDE SEQUENCE [LARGE SCALE GENOMIC DNA]</scope>
    <source>
        <strain evidence="8 9">DSM 43866</strain>
    </source>
</reference>
<keyword evidence="3" id="KW-0805">Transcription regulation</keyword>
<dbReference type="Proteomes" id="UP000320239">
    <property type="component" value="Unassembled WGS sequence"/>
</dbReference>
<dbReference type="Pfam" id="PF00155">
    <property type="entry name" value="Aminotran_1_2"/>
    <property type="match status" value="1"/>
</dbReference>
<dbReference type="Gene3D" id="3.40.640.10">
    <property type="entry name" value="Type I PLP-dependent aspartate aminotransferase-like (Major domain)"/>
    <property type="match status" value="1"/>
</dbReference>
<dbReference type="SUPFAM" id="SSF53383">
    <property type="entry name" value="PLP-dependent transferases"/>
    <property type="match status" value="1"/>
</dbReference>
<dbReference type="PANTHER" id="PTHR46577:SF1">
    <property type="entry name" value="HTH-TYPE TRANSCRIPTIONAL REGULATORY PROTEIN GABR"/>
    <property type="match status" value="1"/>
</dbReference>
<dbReference type="PROSITE" id="PS50949">
    <property type="entry name" value="HTH_GNTR"/>
    <property type="match status" value="1"/>
</dbReference>
<dbReference type="InterPro" id="IPR015421">
    <property type="entry name" value="PyrdxlP-dep_Trfase_major"/>
</dbReference>
<protein>
    <submittedName>
        <fullName evidence="8">GntR family transcriptional regulator</fullName>
    </submittedName>
</protein>
<gene>
    <name evidence="8" type="ORF">FHX34_1021424</name>
</gene>
<dbReference type="Pfam" id="PF00392">
    <property type="entry name" value="GntR"/>
    <property type="match status" value="1"/>
</dbReference>
<dbReference type="InterPro" id="IPR036388">
    <property type="entry name" value="WH-like_DNA-bd_sf"/>
</dbReference>
<evidence type="ECO:0000313" key="9">
    <source>
        <dbReference type="Proteomes" id="UP000320239"/>
    </source>
</evidence>
<keyword evidence="4" id="KW-0238">DNA-binding</keyword>